<feature type="region of interest" description="Disordered" evidence="7">
    <location>
        <begin position="174"/>
        <end position="309"/>
    </location>
</feature>
<feature type="compositionally biased region" description="Low complexity" evidence="7">
    <location>
        <begin position="289"/>
        <end position="309"/>
    </location>
</feature>
<evidence type="ECO:0000256" key="6">
    <source>
        <dbReference type="RuleBase" id="RU000682"/>
    </source>
</evidence>
<accession>T1KA63</accession>
<feature type="region of interest" description="Disordered" evidence="7">
    <location>
        <begin position="1"/>
        <end position="23"/>
    </location>
</feature>
<name>T1KA63_TETUR</name>
<dbReference type="InterPro" id="IPR001356">
    <property type="entry name" value="HD"/>
</dbReference>
<comment type="subcellular location">
    <subcellularLocation>
        <location evidence="1 5 6">Nucleus</location>
    </subcellularLocation>
</comment>
<dbReference type="CDD" id="cd00086">
    <property type="entry name" value="homeodomain"/>
    <property type="match status" value="1"/>
</dbReference>
<evidence type="ECO:0000256" key="7">
    <source>
        <dbReference type="SAM" id="MobiDB-lite"/>
    </source>
</evidence>
<feature type="compositionally biased region" description="Low complexity" evidence="7">
    <location>
        <begin position="196"/>
        <end position="244"/>
    </location>
</feature>
<feature type="compositionally biased region" description="Polar residues" evidence="7">
    <location>
        <begin position="253"/>
        <end position="264"/>
    </location>
</feature>
<evidence type="ECO:0000259" key="8">
    <source>
        <dbReference type="PROSITE" id="PS50071"/>
    </source>
</evidence>
<feature type="compositionally biased region" description="Polar residues" evidence="7">
    <location>
        <begin position="186"/>
        <end position="195"/>
    </location>
</feature>
<evidence type="ECO:0000313" key="10">
    <source>
        <dbReference type="Proteomes" id="UP000015104"/>
    </source>
</evidence>
<keyword evidence="3 5" id="KW-0371">Homeobox</keyword>
<dbReference type="InterPro" id="IPR009057">
    <property type="entry name" value="Homeodomain-like_sf"/>
</dbReference>
<dbReference type="InterPro" id="IPR017970">
    <property type="entry name" value="Homeobox_CS"/>
</dbReference>
<dbReference type="AlphaFoldDB" id="T1KA63"/>
<dbReference type="SMART" id="SM00389">
    <property type="entry name" value="HOX"/>
    <property type="match status" value="1"/>
</dbReference>
<keyword evidence="10" id="KW-1185">Reference proteome</keyword>
<dbReference type="HOGENOM" id="CLU_2111966_0_0_1"/>
<dbReference type="EnsemblMetazoa" id="tetur07g07400.1">
    <property type="protein sequence ID" value="tetur07g07400.1"/>
    <property type="gene ID" value="tetur07g07400"/>
</dbReference>
<dbReference type="GO" id="GO:0005634">
    <property type="term" value="C:nucleus"/>
    <property type="evidence" value="ECO:0007669"/>
    <property type="project" value="UniProtKB-SubCell"/>
</dbReference>
<protein>
    <recommendedName>
        <fullName evidence="8">Homeobox domain-containing protein</fullName>
    </recommendedName>
</protein>
<dbReference type="SUPFAM" id="SSF46689">
    <property type="entry name" value="Homeodomain-like"/>
    <property type="match status" value="1"/>
</dbReference>
<evidence type="ECO:0000256" key="5">
    <source>
        <dbReference type="PROSITE-ProRule" id="PRU00108"/>
    </source>
</evidence>
<dbReference type="Gene3D" id="1.10.10.60">
    <property type="entry name" value="Homeodomain-like"/>
    <property type="match status" value="1"/>
</dbReference>
<evidence type="ECO:0000256" key="1">
    <source>
        <dbReference type="ARBA" id="ARBA00004123"/>
    </source>
</evidence>
<evidence type="ECO:0000256" key="2">
    <source>
        <dbReference type="ARBA" id="ARBA00023125"/>
    </source>
</evidence>
<dbReference type="PANTHER" id="PTHR24329:SF543">
    <property type="entry name" value="FI01017P-RELATED"/>
    <property type="match status" value="1"/>
</dbReference>
<reference evidence="9" key="2">
    <citation type="submission" date="2015-06" db="UniProtKB">
        <authorList>
            <consortium name="EnsemblMetazoa"/>
        </authorList>
    </citation>
    <scope>IDENTIFICATION</scope>
</reference>
<feature type="domain" description="Homeobox" evidence="8">
    <location>
        <begin position="95"/>
        <end position="147"/>
    </location>
</feature>
<reference evidence="10" key="1">
    <citation type="submission" date="2011-08" db="EMBL/GenBank/DDBJ databases">
        <authorList>
            <person name="Rombauts S."/>
        </authorList>
    </citation>
    <scope>NUCLEOTIDE SEQUENCE</scope>
    <source>
        <strain evidence="10">London</strain>
    </source>
</reference>
<evidence type="ECO:0000313" key="9">
    <source>
        <dbReference type="EnsemblMetazoa" id="tetur07g07400.1"/>
    </source>
</evidence>
<sequence length="393" mass="44614">MATAKPVQEADKKAPGPPQPGSNPLVSIQARINAFVESMNQFFTNMRTMFERVPIPDNASINPLKAIQSMESQFQNMFERFRNNNPLAIGLTGQQEVGQLLQVFNWKNLNAPYPDVFAREELAERLNLSESRVQVWFQNRRAKWRKKEPPRKSLSHVALGANGLLTLTKSLLSQPQPQPAAYPTGQHLSTTNPTGQSLQQQHTQQHQQSSQQQQQQQQSQSQLQPQTLSPSHQQQHQQGSPQHSTFDKLICSPSFSPTGNMSLNQPHHLHHHAYVHHHHAQQQPHHHQQQQPQSQQQQQQPQPQAQQLAPLHTQSLAGTSYTSSIHNGSFVNHTDSNCVKSEPNESIYSNYDFPGMYSAPDYMAPSHTYYLSSEPYEMLEQTEIHNVNVKLEL</sequence>
<dbReference type="GO" id="GO:0000977">
    <property type="term" value="F:RNA polymerase II transcription regulatory region sequence-specific DNA binding"/>
    <property type="evidence" value="ECO:0007669"/>
    <property type="project" value="TreeGrafter"/>
</dbReference>
<dbReference type="GO" id="GO:0000981">
    <property type="term" value="F:DNA-binding transcription factor activity, RNA polymerase II-specific"/>
    <property type="evidence" value="ECO:0007669"/>
    <property type="project" value="InterPro"/>
</dbReference>
<dbReference type="PROSITE" id="PS50071">
    <property type="entry name" value="HOMEOBOX_2"/>
    <property type="match status" value="1"/>
</dbReference>
<organism evidence="9 10">
    <name type="scientific">Tetranychus urticae</name>
    <name type="common">Two-spotted spider mite</name>
    <dbReference type="NCBI Taxonomy" id="32264"/>
    <lineage>
        <taxon>Eukaryota</taxon>
        <taxon>Metazoa</taxon>
        <taxon>Ecdysozoa</taxon>
        <taxon>Arthropoda</taxon>
        <taxon>Chelicerata</taxon>
        <taxon>Arachnida</taxon>
        <taxon>Acari</taxon>
        <taxon>Acariformes</taxon>
        <taxon>Trombidiformes</taxon>
        <taxon>Prostigmata</taxon>
        <taxon>Eleutherengona</taxon>
        <taxon>Raphignathae</taxon>
        <taxon>Tetranychoidea</taxon>
        <taxon>Tetranychidae</taxon>
        <taxon>Tetranychus</taxon>
    </lineage>
</organism>
<feature type="DNA-binding region" description="Homeobox" evidence="5">
    <location>
        <begin position="97"/>
        <end position="148"/>
    </location>
</feature>
<dbReference type="InterPro" id="IPR050649">
    <property type="entry name" value="Paired_Homeobox_TFs"/>
</dbReference>
<feature type="compositionally biased region" description="Basic residues" evidence="7">
    <location>
        <begin position="267"/>
        <end position="288"/>
    </location>
</feature>
<dbReference type="EMBL" id="CAEY01001896">
    <property type="status" value="NOT_ANNOTATED_CDS"/>
    <property type="molecule type" value="Genomic_DNA"/>
</dbReference>
<evidence type="ECO:0000256" key="3">
    <source>
        <dbReference type="ARBA" id="ARBA00023155"/>
    </source>
</evidence>
<dbReference type="Pfam" id="PF00046">
    <property type="entry name" value="Homeodomain"/>
    <property type="match status" value="1"/>
</dbReference>
<evidence type="ECO:0000256" key="4">
    <source>
        <dbReference type="ARBA" id="ARBA00023242"/>
    </source>
</evidence>
<dbReference type="PROSITE" id="PS00027">
    <property type="entry name" value="HOMEOBOX_1"/>
    <property type="match status" value="1"/>
</dbReference>
<dbReference type="STRING" id="32264.T1KA63"/>
<keyword evidence="2 5" id="KW-0238">DNA-binding</keyword>
<dbReference type="Proteomes" id="UP000015104">
    <property type="component" value="Unassembled WGS sequence"/>
</dbReference>
<proteinExistence type="predicted"/>
<keyword evidence="4 5" id="KW-0539">Nucleus</keyword>
<dbReference type="PANTHER" id="PTHR24329">
    <property type="entry name" value="HOMEOBOX PROTEIN ARISTALESS"/>
    <property type="match status" value="1"/>
</dbReference>